<dbReference type="KEGG" id="vg:77924924"/>
<dbReference type="Proteomes" id="UP000268902">
    <property type="component" value="Segment"/>
</dbReference>
<gene>
    <name evidence="1" type="primary">20</name>
    <name evidence="1" type="ORF">PBI_ADAIA_20</name>
</gene>
<evidence type="ECO:0000313" key="2">
    <source>
        <dbReference type="Proteomes" id="UP000268902"/>
    </source>
</evidence>
<sequence length="72" mass="7580">MKPVSAKSAADQREKPGTVAQAAAVLGLTPQRIHQLLAEGQLELAFKAPGLRGAKYVTAASVNALKEKRAKK</sequence>
<evidence type="ECO:0008006" key="3">
    <source>
        <dbReference type="Google" id="ProtNLM"/>
    </source>
</evidence>
<protein>
    <recommendedName>
        <fullName evidence="3">Helix-turn-helix domain-containing protein</fullName>
    </recommendedName>
</protein>
<keyword evidence="2" id="KW-1185">Reference proteome</keyword>
<evidence type="ECO:0000313" key="1">
    <source>
        <dbReference type="EMBL" id="AYN56807.1"/>
    </source>
</evidence>
<accession>A0A3G2KCT6</accession>
<name>A0A3G2KCT6_9CAUD</name>
<dbReference type="RefSeq" id="YP_010649376.1">
    <property type="nucleotide sequence ID" value="NC_070766.1"/>
</dbReference>
<dbReference type="EMBL" id="MH834594">
    <property type="protein sequence ID" value="AYN56807.1"/>
    <property type="molecule type" value="Genomic_DNA"/>
</dbReference>
<reference evidence="1 2" key="1">
    <citation type="submission" date="2018-09" db="EMBL/GenBank/DDBJ databases">
        <authorList>
            <person name="Fryberger R.B."/>
            <person name="Stoner T.H."/>
            <person name="Garlena R.A."/>
            <person name="Russell D.A."/>
            <person name="Pope W.H."/>
            <person name="Jacobs-Sera D."/>
            <person name="Hatfull G.F."/>
        </authorList>
    </citation>
    <scope>NUCLEOTIDE SEQUENCE [LARGE SCALE GENOMIC DNA]</scope>
</reference>
<proteinExistence type="predicted"/>
<dbReference type="GeneID" id="77924924"/>
<organism evidence="1 2">
    <name type="scientific">Arthrobacter phage Adaia</name>
    <dbReference type="NCBI Taxonomy" id="2419945"/>
    <lineage>
        <taxon>Viruses</taxon>
        <taxon>Duplodnaviria</taxon>
        <taxon>Heunggongvirae</taxon>
        <taxon>Uroviricota</taxon>
        <taxon>Caudoviricetes</taxon>
        <taxon>Adaiavirus</taxon>
        <taxon>Adaiavirus adaia</taxon>
    </lineage>
</organism>